<gene>
    <name evidence="1" type="ORF">KTQ36_02585</name>
</gene>
<evidence type="ECO:0000313" key="1">
    <source>
        <dbReference type="EMBL" id="MBW0144182.1"/>
    </source>
</evidence>
<dbReference type="RefSeq" id="WP_218632201.1">
    <property type="nucleotide sequence ID" value="NZ_JAHVAH010000001.1"/>
</dbReference>
<protein>
    <submittedName>
        <fullName evidence="1">Uncharacterized protein</fullName>
    </submittedName>
</protein>
<proteinExistence type="predicted"/>
<keyword evidence="2" id="KW-1185">Reference proteome</keyword>
<organism evidence="1 2">
    <name type="scientific">Sphingomicrobium clamense</name>
    <dbReference type="NCBI Taxonomy" id="2851013"/>
    <lineage>
        <taxon>Bacteria</taxon>
        <taxon>Pseudomonadati</taxon>
        <taxon>Pseudomonadota</taxon>
        <taxon>Alphaproteobacteria</taxon>
        <taxon>Sphingomonadales</taxon>
        <taxon>Sphingomonadaceae</taxon>
        <taxon>Sphingomicrobium</taxon>
    </lineage>
</organism>
<comment type="caution">
    <text evidence="1">The sequence shown here is derived from an EMBL/GenBank/DDBJ whole genome shotgun (WGS) entry which is preliminary data.</text>
</comment>
<name>A0ABS6V3P8_9SPHN</name>
<dbReference type="EMBL" id="JAHVAH010000001">
    <property type="protein sequence ID" value="MBW0144182.1"/>
    <property type="molecule type" value="Genomic_DNA"/>
</dbReference>
<evidence type="ECO:0000313" key="2">
    <source>
        <dbReference type="Proteomes" id="UP000698028"/>
    </source>
</evidence>
<accession>A0ABS6V3P8</accession>
<reference evidence="1 2" key="1">
    <citation type="submission" date="2021-07" db="EMBL/GenBank/DDBJ databases">
        <title>The draft genome sequence of Sphingomicrobium sp. B8.</title>
        <authorList>
            <person name="Mu L."/>
        </authorList>
    </citation>
    <scope>NUCLEOTIDE SEQUENCE [LARGE SCALE GENOMIC DNA]</scope>
    <source>
        <strain evidence="1 2">B8</strain>
    </source>
</reference>
<sequence length="163" mass="18322">MSFLASILFTLALQDAPPTTVVDDVAKCREISDPTERLACFDRAAGVLAQAQEADELVVIDRNVALETKRENFGRDDNLPKAAERMVEDVKIKEISESITEFALLDFGKYIFRLSDGSIWRMTDVDRNLRPRVGDSIEIKKMPLGGYMATIDGDRRGVRVKRN</sequence>
<dbReference type="Proteomes" id="UP000698028">
    <property type="component" value="Unassembled WGS sequence"/>
</dbReference>